<dbReference type="OrthoDB" id="10605459at2759"/>
<feature type="coiled-coil region" evidence="1">
    <location>
        <begin position="80"/>
        <end position="109"/>
    </location>
</feature>
<name>A0A9D4TIU5_CHLVU</name>
<comment type="caution">
    <text evidence="3">The sequence shown here is derived from an EMBL/GenBank/DDBJ whole genome shotgun (WGS) entry which is preliminary data.</text>
</comment>
<dbReference type="EMBL" id="SIDB01000011">
    <property type="protein sequence ID" value="KAI3426488.1"/>
    <property type="molecule type" value="Genomic_DNA"/>
</dbReference>
<feature type="region of interest" description="Disordered" evidence="2">
    <location>
        <begin position="113"/>
        <end position="132"/>
    </location>
</feature>
<accession>A0A9D4TIU5</accession>
<protein>
    <submittedName>
        <fullName evidence="3">Uncharacterized protein</fullName>
    </submittedName>
</protein>
<reference evidence="3" key="2">
    <citation type="submission" date="2020-11" db="EMBL/GenBank/DDBJ databases">
        <authorList>
            <person name="Cecchin M."/>
            <person name="Marcolungo L."/>
            <person name="Rossato M."/>
            <person name="Girolomoni L."/>
            <person name="Cosentino E."/>
            <person name="Cuine S."/>
            <person name="Li-Beisson Y."/>
            <person name="Delledonne M."/>
            <person name="Ballottari M."/>
        </authorList>
    </citation>
    <scope>NUCLEOTIDE SEQUENCE</scope>
    <source>
        <strain evidence="3">211/11P</strain>
        <tissue evidence="3">Whole cell</tissue>
    </source>
</reference>
<evidence type="ECO:0000313" key="4">
    <source>
        <dbReference type="Proteomes" id="UP001055712"/>
    </source>
</evidence>
<sequence>MLRCAARLSLRQLQGQGHLSAAAAGLSYTKSFTSDNQDHYAGEHLLVTEQDQGHMLEMLPSDPGEARRMLRALHRDGTLRETMADRIVRETLEAQAAEQERRMREAGKKELCEHGHEHDVCCGASKGDVEQD</sequence>
<dbReference type="Proteomes" id="UP001055712">
    <property type="component" value="Unassembled WGS sequence"/>
</dbReference>
<evidence type="ECO:0000256" key="1">
    <source>
        <dbReference type="SAM" id="Coils"/>
    </source>
</evidence>
<gene>
    <name evidence="3" type="ORF">D9Q98_008854</name>
</gene>
<keyword evidence="4" id="KW-1185">Reference proteome</keyword>
<proteinExistence type="predicted"/>
<dbReference type="AlphaFoldDB" id="A0A9D4TIU5"/>
<organism evidence="3 4">
    <name type="scientific">Chlorella vulgaris</name>
    <name type="common">Green alga</name>
    <dbReference type="NCBI Taxonomy" id="3077"/>
    <lineage>
        <taxon>Eukaryota</taxon>
        <taxon>Viridiplantae</taxon>
        <taxon>Chlorophyta</taxon>
        <taxon>core chlorophytes</taxon>
        <taxon>Trebouxiophyceae</taxon>
        <taxon>Chlorellales</taxon>
        <taxon>Chlorellaceae</taxon>
        <taxon>Chlorella clade</taxon>
        <taxon>Chlorella</taxon>
    </lineage>
</organism>
<keyword evidence="1" id="KW-0175">Coiled coil</keyword>
<reference evidence="3" key="1">
    <citation type="journal article" date="2019" name="Plant J.">
        <title>Chlorella vulgaris genome assembly and annotation reveals the molecular basis for metabolic acclimation to high light conditions.</title>
        <authorList>
            <person name="Cecchin M."/>
            <person name="Marcolungo L."/>
            <person name="Rossato M."/>
            <person name="Girolomoni L."/>
            <person name="Cosentino E."/>
            <person name="Cuine S."/>
            <person name="Li-Beisson Y."/>
            <person name="Delledonne M."/>
            <person name="Ballottari M."/>
        </authorList>
    </citation>
    <scope>NUCLEOTIDE SEQUENCE</scope>
    <source>
        <strain evidence="3">211/11P</strain>
    </source>
</reference>
<evidence type="ECO:0000256" key="2">
    <source>
        <dbReference type="SAM" id="MobiDB-lite"/>
    </source>
</evidence>
<evidence type="ECO:0000313" key="3">
    <source>
        <dbReference type="EMBL" id="KAI3426488.1"/>
    </source>
</evidence>